<comment type="caution">
    <text evidence="1">The sequence shown here is derived from an EMBL/GenBank/DDBJ whole genome shotgun (WGS) entry which is preliminary data.</text>
</comment>
<organism evidence="1 2">
    <name type="scientific">Fusarium irregulare</name>
    <dbReference type="NCBI Taxonomy" id="2494466"/>
    <lineage>
        <taxon>Eukaryota</taxon>
        <taxon>Fungi</taxon>
        <taxon>Dikarya</taxon>
        <taxon>Ascomycota</taxon>
        <taxon>Pezizomycotina</taxon>
        <taxon>Sordariomycetes</taxon>
        <taxon>Hypocreomycetidae</taxon>
        <taxon>Hypocreales</taxon>
        <taxon>Nectriaceae</taxon>
        <taxon>Fusarium</taxon>
        <taxon>Fusarium incarnatum-equiseti species complex</taxon>
    </lineage>
</organism>
<accession>A0A9W8PZ33</accession>
<gene>
    <name evidence="1" type="ORF">NW766_001606</name>
</gene>
<sequence>MSTQFARTPFPFTFSLVFSCNYYIPSPLEATQGGLEYLWNLLGLNETVSTWLDIGLWTFEVFVNSQRQPGDKWYALWCDQKED</sequence>
<evidence type="ECO:0000313" key="1">
    <source>
        <dbReference type="EMBL" id="KAJ4022567.1"/>
    </source>
</evidence>
<dbReference type="AlphaFoldDB" id="A0A9W8PZ33"/>
<dbReference type="Proteomes" id="UP001152130">
    <property type="component" value="Unassembled WGS sequence"/>
</dbReference>
<dbReference type="PROSITE" id="PS51257">
    <property type="entry name" value="PROKAR_LIPOPROTEIN"/>
    <property type="match status" value="1"/>
</dbReference>
<dbReference type="EMBL" id="JAPDHF010000002">
    <property type="protein sequence ID" value="KAJ4022567.1"/>
    <property type="molecule type" value="Genomic_DNA"/>
</dbReference>
<evidence type="ECO:0000313" key="2">
    <source>
        <dbReference type="Proteomes" id="UP001152130"/>
    </source>
</evidence>
<keyword evidence="2" id="KW-1185">Reference proteome</keyword>
<reference evidence="1" key="1">
    <citation type="submission" date="2022-10" db="EMBL/GenBank/DDBJ databases">
        <title>Fusarium specimens isolated from Avocado Roots.</title>
        <authorList>
            <person name="Stajich J."/>
            <person name="Roper C."/>
            <person name="Heimlech-Rivalta G."/>
        </authorList>
    </citation>
    <scope>NUCLEOTIDE SEQUENCE</scope>
    <source>
        <strain evidence="1">CF00143</strain>
    </source>
</reference>
<protein>
    <submittedName>
        <fullName evidence="1">Uncharacterized protein</fullName>
    </submittedName>
</protein>
<name>A0A9W8PZ33_9HYPO</name>
<proteinExistence type="predicted"/>